<dbReference type="InterPro" id="IPR027417">
    <property type="entry name" value="P-loop_NTPase"/>
</dbReference>
<evidence type="ECO:0000313" key="9">
    <source>
        <dbReference type="Proteomes" id="UP000677875"/>
    </source>
</evidence>
<dbReference type="RefSeq" id="WP_210867691.1">
    <property type="nucleotide sequence ID" value="NZ_JAGPNL010000001.1"/>
</dbReference>
<evidence type="ECO:0000256" key="4">
    <source>
        <dbReference type="ARBA" id="ARBA00022840"/>
    </source>
</evidence>
<accession>A0A940X880</accession>
<feature type="compositionally biased region" description="Pro residues" evidence="5">
    <location>
        <begin position="379"/>
        <end position="391"/>
    </location>
</feature>
<protein>
    <submittedName>
        <fullName evidence="8">ABC transporter ATP-binding protein</fullName>
    </submittedName>
</protein>
<evidence type="ECO:0000256" key="1">
    <source>
        <dbReference type="ARBA" id="ARBA00005417"/>
    </source>
</evidence>
<dbReference type="PANTHER" id="PTHR43335:SF4">
    <property type="entry name" value="ABC TRANSPORTER, ATP-BINDING PROTEIN"/>
    <property type="match status" value="1"/>
</dbReference>
<evidence type="ECO:0000256" key="6">
    <source>
        <dbReference type="SAM" id="Phobius"/>
    </source>
</evidence>
<dbReference type="Gene3D" id="3.40.50.300">
    <property type="entry name" value="P-loop containing nucleotide triphosphate hydrolases"/>
    <property type="match status" value="1"/>
</dbReference>
<dbReference type="PANTHER" id="PTHR43335">
    <property type="entry name" value="ABC TRANSPORTER, ATP-BINDING PROTEIN"/>
    <property type="match status" value="1"/>
</dbReference>
<evidence type="ECO:0000256" key="3">
    <source>
        <dbReference type="ARBA" id="ARBA00022741"/>
    </source>
</evidence>
<dbReference type="Pfam" id="PF00005">
    <property type="entry name" value="ABC_tran"/>
    <property type="match status" value="1"/>
</dbReference>
<dbReference type="Proteomes" id="UP000677875">
    <property type="component" value="Unassembled WGS sequence"/>
</dbReference>
<organism evidence="8 9">
    <name type="scientific">Streptomyces tagetis</name>
    <dbReference type="NCBI Taxonomy" id="2820809"/>
    <lineage>
        <taxon>Bacteria</taxon>
        <taxon>Bacillati</taxon>
        <taxon>Actinomycetota</taxon>
        <taxon>Actinomycetes</taxon>
        <taxon>Kitasatosporales</taxon>
        <taxon>Streptomycetaceae</taxon>
        <taxon>Streptomyces</taxon>
    </lineage>
</organism>
<dbReference type="GO" id="GO:0005524">
    <property type="term" value="F:ATP binding"/>
    <property type="evidence" value="ECO:0007669"/>
    <property type="project" value="UniProtKB-KW"/>
</dbReference>
<feature type="transmembrane region" description="Helical" evidence="6">
    <location>
        <begin position="433"/>
        <end position="452"/>
    </location>
</feature>
<keyword evidence="6" id="KW-0472">Membrane</keyword>
<keyword evidence="6" id="KW-0812">Transmembrane</keyword>
<feature type="transmembrane region" description="Helical" evidence="6">
    <location>
        <begin position="583"/>
        <end position="601"/>
    </location>
</feature>
<feature type="compositionally biased region" description="Low complexity" evidence="5">
    <location>
        <begin position="361"/>
        <end position="378"/>
    </location>
</feature>
<evidence type="ECO:0000256" key="5">
    <source>
        <dbReference type="SAM" id="MobiDB-lite"/>
    </source>
</evidence>
<evidence type="ECO:0000313" key="8">
    <source>
        <dbReference type="EMBL" id="MBQ0824973.1"/>
    </source>
</evidence>
<reference evidence="8" key="1">
    <citation type="submission" date="2021-04" db="EMBL/GenBank/DDBJ databases">
        <title>Genome seq and assembly of Streptomyces sp. RG38.</title>
        <authorList>
            <person name="Chhetri G."/>
        </authorList>
    </citation>
    <scope>NUCLEOTIDE SEQUENCE</scope>
    <source>
        <strain evidence="8">RG38</strain>
    </source>
</reference>
<dbReference type="InterPro" id="IPR003439">
    <property type="entry name" value="ABC_transporter-like_ATP-bd"/>
</dbReference>
<dbReference type="PROSITE" id="PS50893">
    <property type="entry name" value="ABC_TRANSPORTER_2"/>
    <property type="match status" value="1"/>
</dbReference>
<dbReference type="SUPFAM" id="SSF52540">
    <property type="entry name" value="P-loop containing nucleoside triphosphate hydrolases"/>
    <property type="match status" value="1"/>
</dbReference>
<sequence length="668" mass="69465">MIQVFGLTSSPRKELPPAVDDISFEARAGRVTALLGASGAGKTTALRLMLELQPGRGITYFRGRPLHRIAHPVREVGVLLGEVPGHPARTVRGHVRMLCAAAGVPPRRGDEALEAAGLVSLRDQRLGALSRGMDRRLGLACALLGDPHTLVLDDPAGALSAREARWLHEALRAHADDGGAVLFTTADPKEAARVADRVVTLDRGRLAADQEAAEFSRTRLRPRVAVRTPHAARLAALLTKEARAGRRSVEIVRESGNRLAVYGSTCADIGEAAYRHGVLVHQLADEIGDMGPGAGGTPTPAAPPAPRQPATPDLAVPAAASAHLAVETTATPSPASEASPAPQGSTAPKALKPPQAPPATAPTRPSTPTRALTAQTPAPARPPGTPAPDPSRTPRDPLTPLSPLPPPISRRSAPSPLRPLRYELRRVTGIRTGFLVGAGVLLVSAVTAVLLARVGHTPQPRLLAAWPRELPLPPAALGAGLLGALAFGDEFRHPALAADRGTVPRRLGLLAAKLAVSGLTAVVLALLTVGCDAELLHLFYGPELSGVPAGWPALGAAWLGLVVGCAWAGVLAAGLFRSTSAGLAAVVAVPVLVVPLVQKAWHGPSVRSAAGLPMRVREVLLTQWPFGGGRYVVEVLRMIAQPVGSALSLSLTMLLSAYLVMSLRSRAR</sequence>
<proteinExistence type="inferred from homology"/>
<feature type="transmembrane region" description="Helical" evidence="6">
    <location>
        <begin position="509"/>
        <end position="529"/>
    </location>
</feature>
<feature type="compositionally biased region" description="Low complexity" evidence="5">
    <location>
        <begin position="326"/>
        <end position="353"/>
    </location>
</feature>
<name>A0A940X880_9ACTN</name>
<feature type="region of interest" description="Disordered" evidence="5">
    <location>
        <begin position="326"/>
        <end position="415"/>
    </location>
</feature>
<feature type="domain" description="ABC transporter" evidence="7">
    <location>
        <begin position="2"/>
        <end position="228"/>
    </location>
</feature>
<dbReference type="SMART" id="SM00382">
    <property type="entry name" value="AAA"/>
    <property type="match status" value="1"/>
</dbReference>
<feature type="transmembrane region" description="Helical" evidence="6">
    <location>
        <begin position="639"/>
        <end position="661"/>
    </location>
</feature>
<keyword evidence="9" id="KW-1185">Reference proteome</keyword>
<dbReference type="AlphaFoldDB" id="A0A940X880"/>
<keyword evidence="6" id="KW-1133">Transmembrane helix</keyword>
<dbReference type="InterPro" id="IPR003593">
    <property type="entry name" value="AAA+_ATPase"/>
</dbReference>
<feature type="region of interest" description="Disordered" evidence="5">
    <location>
        <begin position="289"/>
        <end position="313"/>
    </location>
</feature>
<dbReference type="EMBL" id="JAGPNL010000001">
    <property type="protein sequence ID" value="MBQ0824973.1"/>
    <property type="molecule type" value="Genomic_DNA"/>
</dbReference>
<feature type="compositionally biased region" description="Pro residues" evidence="5">
    <location>
        <begin position="300"/>
        <end position="309"/>
    </location>
</feature>
<evidence type="ECO:0000256" key="2">
    <source>
        <dbReference type="ARBA" id="ARBA00022448"/>
    </source>
</evidence>
<keyword evidence="2" id="KW-0813">Transport</keyword>
<feature type="transmembrane region" description="Helical" evidence="6">
    <location>
        <begin position="549"/>
        <end position="576"/>
    </location>
</feature>
<keyword evidence="3" id="KW-0547">Nucleotide-binding</keyword>
<keyword evidence="4 8" id="KW-0067">ATP-binding</keyword>
<dbReference type="GO" id="GO:0016887">
    <property type="term" value="F:ATP hydrolysis activity"/>
    <property type="evidence" value="ECO:0007669"/>
    <property type="project" value="InterPro"/>
</dbReference>
<evidence type="ECO:0000259" key="7">
    <source>
        <dbReference type="PROSITE" id="PS50893"/>
    </source>
</evidence>
<comment type="caution">
    <text evidence="8">The sequence shown here is derived from an EMBL/GenBank/DDBJ whole genome shotgun (WGS) entry which is preliminary data.</text>
</comment>
<comment type="similarity">
    <text evidence="1">Belongs to the ABC transporter superfamily.</text>
</comment>
<gene>
    <name evidence="8" type="ORF">J5Y05_00360</name>
</gene>